<feature type="region of interest" description="Disordered" evidence="9">
    <location>
        <begin position="1"/>
        <end position="21"/>
    </location>
</feature>
<dbReference type="InterPro" id="IPR043502">
    <property type="entry name" value="DNA/RNA_pol_sf"/>
</dbReference>
<dbReference type="PANTHER" id="PTHR33568:SF3">
    <property type="entry name" value="DNA-DIRECTED DNA POLYMERASE"/>
    <property type="match status" value="1"/>
</dbReference>
<dbReference type="GO" id="GO:0006260">
    <property type="term" value="P:DNA replication"/>
    <property type="evidence" value="ECO:0007669"/>
    <property type="project" value="UniProtKB-KW"/>
</dbReference>
<keyword evidence="3" id="KW-0808">Transferase</keyword>
<dbReference type="Proteomes" id="UP001153636">
    <property type="component" value="Chromosome 15"/>
</dbReference>
<feature type="domain" description="DNA-directed DNA polymerase family B mitochondria/virus" evidence="10">
    <location>
        <begin position="1152"/>
        <end position="1248"/>
    </location>
</feature>
<evidence type="ECO:0000313" key="12">
    <source>
        <dbReference type="Proteomes" id="UP001153636"/>
    </source>
</evidence>
<evidence type="ECO:0000256" key="3">
    <source>
        <dbReference type="ARBA" id="ARBA00022679"/>
    </source>
</evidence>
<comment type="catalytic activity">
    <reaction evidence="8">
        <text>DNA(n) + a 2'-deoxyribonucleoside 5'-triphosphate = DNA(n+1) + diphosphate</text>
        <dbReference type="Rhea" id="RHEA:22508"/>
        <dbReference type="Rhea" id="RHEA-COMP:17339"/>
        <dbReference type="Rhea" id="RHEA-COMP:17340"/>
        <dbReference type="ChEBI" id="CHEBI:33019"/>
        <dbReference type="ChEBI" id="CHEBI:61560"/>
        <dbReference type="ChEBI" id="CHEBI:173112"/>
        <dbReference type="EC" id="2.7.7.7"/>
    </reaction>
</comment>
<evidence type="ECO:0000256" key="2">
    <source>
        <dbReference type="ARBA" id="ARBA00012417"/>
    </source>
</evidence>
<keyword evidence="5" id="KW-0235">DNA replication</keyword>
<dbReference type="OrthoDB" id="5871067at2759"/>
<dbReference type="InterPro" id="IPR004868">
    <property type="entry name" value="DNA-dir_DNA_pol_B_mt/vir"/>
</dbReference>
<dbReference type="Gene3D" id="1.10.287.690">
    <property type="entry name" value="Helix hairpin bin"/>
    <property type="match status" value="1"/>
</dbReference>
<dbReference type="Pfam" id="PF03175">
    <property type="entry name" value="DNA_pol_B_2"/>
    <property type="match status" value="3"/>
</dbReference>
<dbReference type="InterPro" id="IPR023211">
    <property type="entry name" value="DNA_pol_palm_dom_sf"/>
</dbReference>
<name>A0A9P0G6F1_9CUCU</name>
<evidence type="ECO:0000256" key="4">
    <source>
        <dbReference type="ARBA" id="ARBA00022695"/>
    </source>
</evidence>
<keyword evidence="4" id="KW-0548">Nucleotidyltransferase</keyword>
<dbReference type="EC" id="2.7.7.7" evidence="2"/>
<dbReference type="GO" id="GO:0006281">
    <property type="term" value="P:DNA repair"/>
    <property type="evidence" value="ECO:0007669"/>
    <property type="project" value="UniProtKB-ARBA"/>
</dbReference>
<dbReference type="GO" id="GO:0003887">
    <property type="term" value="F:DNA-directed DNA polymerase activity"/>
    <property type="evidence" value="ECO:0007669"/>
    <property type="project" value="UniProtKB-KW"/>
</dbReference>
<keyword evidence="12" id="KW-1185">Reference proteome</keyword>
<keyword evidence="6" id="KW-0239">DNA-directed DNA polymerase</keyword>
<dbReference type="InterPro" id="IPR012337">
    <property type="entry name" value="RNaseH-like_sf"/>
</dbReference>
<sequence>MTELINGMDDTNPDATNTQHFKNQEIPFETVKYRKRRQPKCHIGVAEVNDAEELNSFVGRVKEKRFWLFISKVKDHITENMVITHLEKKCDRKDLLSVKELSTYKKKTNVLRSACNMILWTRPLSTPNLLRSLVHINPYEEKFRSIDADEAGHGNKDNKYVQNSSAMDNQWSLKTLNKKFIKKFNTHLLTYQIHLNETSNKTGGSLDNEKINLGHVLKTGLQNAKKQAGYVHGDKIRVIVQNDGFNHPISTETTTNINVDNILDHIENIVTSNQEVDIRGTSFDVQIFKMPRGKGRPKIINLTENRLTKRSITRINNSDNLCGPRAIITALSYHTDELLGKKLSKSDIKDLRMGRYIQTILAQKLCWLLGGSYENGFSLEDFKKAEKLLDVQIKIICAENFNSIIYEGDDQDNKLYLYKNKNHFDVINNLKGLYGRHFYCYKCDTGYDNKNIHKCKKQPLCNLCKQPQHDSTVKKKTYCAKCNRFCYNDECLANHDTVCSEVYKCTGCNKLLSRQKFHKCGFSLCFNCRDFVETATHQCFMVKKPAKGGFCKVPCECNGRGELNTGCRYNKENQDSPICKEPCVCNGLSDEKIARCTYNEKYIFFDYEAQQGTGIHIPNLVIAHDFEGNKFTFKNNEDFCKWLISEQHRGYTAIAHNAKGYDSYFILKYCVENTIKPFTIYNGSKLMLLEISPIKLKIIDSSNFVAGPLANFPKTFDLKETCKGYFPHFFNTPENQKYVGPIPGVEFYGVNTMKPPQRAGFLKWHAERVGKNYIFDFQKEIHTYCESDVDILRQGCLAFRKEFLNIANIDPFQYLTIASVCMAIFRSKYLSKKTIALLETEKKDTYSQTSIRWLNQFTNVRHALNGGEVHICGSKVDGYDKVTNTVYQFHGCFWHGCPKCFTPSTVNNVNFDTMEDLFEKTSRRSQQLKEGGYNLVEIWECDWLKSKEFKKTEPVKMMEPLKPRESFFGGRTNASKLRVTGKKCRYIDVVSLYPSVQFYDYYPVGHPTKIFNPTEYNPEWFGLVKCTVLPPQKLYHPVLPVKTTKLTFALCRSCMENETETCNHTVNERVFTGIWTTAELKKALEKGYEIIQIDEVWHFPQKSNDLFKDYIRDFMKIKLEASPHKYESNTAYAKIVKDQMGIDLDIDKIAPNPGKRAVAKICLNSLWGKFGQKQNMSETEYVTDVKSWYNILLDDKIEISNCIFLNDDMVQVTYKYKEVFVEDSTSTNIFIATFTTSNARLRLYEMLDKLGENIVYYDTDSIIYIDDGLNTVKTGEMLGEWSDELGEDDHIVDFLSTGPKSYYYKTLKGIEVTKIKGFTLNYENSEMLNNKGMLEAINNPSTEIKLVYDQITRNTCTKDILTRKRVSKTFRMDYKKRRTLDPDVDDVLNTVPWGY</sequence>
<feature type="domain" description="DNA-directed DNA polymerase family B mitochondria/virus" evidence="10">
    <location>
        <begin position="649"/>
        <end position="876"/>
    </location>
</feature>
<dbReference type="GO" id="GO:0000166">
    <property type="term" value="F:nucleotide binding"/>
    <property type="evidence" value="ECO:0007669"/>
    <property type="project" value="InterPro"/>
</dbReference>
<evidence type="ECO:0000256" key="8">
    <source>
        <dbReference type="ARBA" id="ARBA00049244"/>
    </source>
</evidence>
<evidence type="ECO:0000259" key="10">
    <source>
        <dbReference type="Pfam" id="PF03175"/>
    </source>
</evidence>
<dbReference type="InterPro" id="IPR011335">
    <property type="entry name" value="Restrct_endonuc-II-like"/>
</dbReference>
<gene>
    <name evidence="11" type="ORF">PSYICH_LOCUS4803</name>
</gene>
<keyword evidence="7" id="KW-0238">DNA-binding</keyword>
<evidence type="ECO:0000256" key="5">
    <source>
        <dbReference type="ARBA" id="ARBA00022705"/>
    </source>
</evidence>
<evidence type="ECO:0000256" key="1">
    <source>
        <dbReference type="ARBA" id="ARBA00005755"/>
    </source>
</evidence>
<dbReference type="SUPFAM" id="SSF52980">
    <property type="entry name" value="Restriction endonuclease-like"/>
    <property type="match status" value="1"/>
</dbReference>
<dbReference type="EMBL" id="OV651827">
    <property type="protein sequence ID" value="CAH1103834.1"/>
    <property type="molecule type" value="Genomic_DNA"/>
</dbReference>
<dbReference type="SUPFAM" id="SSF53098">
    <property type="entry name" value="Ribonuclease H-like"/>
    <property type="match status" value="1"/>
</dbReference>
<organism evidence="11 12">
    <name type="scientific">Psylliodes chrysocephalus</name>
    <dbReference type="NCBI Taxonomy" id="3402493"/>
    <lineage>
        <taxon>Eukaryota</taxon>
        <taxon>Metazoa</taxon>
        <taxon>Ecdysozoa</taxon>
        <taxon>Arthropoda</taxon>
        <taxon>Hexapoda</taxon>
        <taxon>Insecta</taxon>
        <taxon>Pterygota</taxon>
        <taxon>Neoptera</taxon>
        <taxon>Endopterygota</taxon>
        <taxon>Coleoptera</taxon>
        <taxon>Polyphaga</taxon>
        <taxon>Cucujiformia</taxon>
        <taxon>Chrysomeloidea</taxon>
        <taxon>Chrysomelidae</taxon>
        <taxon>Galerucinae</taxon>
        <taxon>Alticini</taxon>
        <taxon>Psylliodes</taxon>
    </lineage>
</organism>
<reference evidence="11" key="1">
    <citation type="submission" date="2022-01" db="EMBL/GenBank/DDBJ databases">
        <authorList>
            <person name="King R."/>
        </authorList>
    </citation>
    <scope>NUCLEOTIDE SEQUENCE</scope>
</reference>
<dbReference type="GO" id="GO:0042575">
    <property type="term" value="C:DNA polymerase complex"/>
    <property type="evidence" value="ECO:0007669"/>
    <property type="project" value="UniProtKB-ARBA"/>
</dbReference>
<comment type="similarity">
    <text evidence="1">Belongs to the DNA polymerase type-B family.</text>
</comment>
<dbReference type="SUPFAM" id="SSF56672">
    <property type="entry name" value="DNA/RNA polymerases"/>
    <property type="match status" value="1"/>
</dbReference>
<evidence type="ECO:0000256" key="9">
    <source>
        <dbReference type="SAM" id="MobiDB-lite"/>
    </source>
</evidence>
<protein>
    <recommendedName>
        <fullName evidence="2">DNA-directed DNA polymerase</fullName>
        <ecNumber evidence="2">2.7.7.7</ecNumber>
    </recommendedName>
</protein>
<dbReference type="PANTHER" id="PTHR33568">
    <property type="entry name" value="DNA POLYMERASE"/>
    <property type="match status" value="1"/>
</dbReference>
<evidence type="ECO:0000256" key="7">
    <source>
        <dbReference type="ARBA" id="ARBA00023125"/>
    </source>
</evidence>
<evidence type="ECO:0000313" key="11">
    <source>
        <dbReference type="EMBL" id="CAH1103834.1"/>
    </source>
</evidence>
<proteinExistence type="inferred from homology"/>
<feature type="domain" description="DNA-directed DNA polymerase family B mitochondria/virus" evidence="10">
    <location>
        <begin position="964"/>
        <end position="1135"/>
    </location>
</feature>
<dbReference type="Gene3D" id="3.90.1600.10">
    <property type="entry name" value="Palm domain of DNA polymerase"/>
    <property type="match status" value="1"/>
</dbReference>
<dbReference type="Gene3D" id="3.40.960.10">
    <property type="entry name" value="VSR Endonuclease"/>
    <property type="match status" value="1"/>
</dbReference>
<dbReference type="GO" id="GO:0003677">
    <property type="term" value="F:DNA binding"/>
    <property type="evidence" value="ECO:0007669"/>
    <property type="project" value="UniProtKB-KW"/>
</dbReference>
<accession>A0A9P0G6F1</accession>
<evidence type="ECO:0000256" key="6">
    <source>
        <dbReference type="ARBA" id="ARBA00022932"/>
    </source>
</evidence>